<comment type="caution">
    <text evidence="3">The sequence shown here is derived from an EMBL/GenBank/DDBJ whole genome shotgun (WGS) entry which is preliminary data.</text>
</comment>
<dbReference type="Pfam" id="PF00106">
    <property type="entry name" value="adh_short"/>
    <property type="match status" value="1"/>
</dbReference>
<comment type="similarity">
    <text evidence="1">Belongs to the short-chain dehydrogenases/reductases (SDR) family.</text>
</comment>
<dbReference type="InterPro" id="IPR002347">
    <property type="entry name" value="SDR_fam"/>
</dbReference>
<organism evidence="3 4">
    <name type="scientific">Trichoderma arundinaceum</name>
    <dbReference type="NCBI Taxonomy" id="490622"/>
    <lineage>
        <taxon>Eukaryota</taxon>
        <taxon>Fungi</taxon>
        <taxon>Dikarya</taxon>
        <taxon>Ascomycota</taxon>
        <taxon>Pezizomycotina</taxon>
        <taxon>Sordariomycetes</taxon>
        <taxon>Hypocreomycetidae</taxon>
        <taxon>Hypocreales</taxon>
        <taxon>Hypocreaceae</taxon>
        <taxon>Trichoderma</taxon>
    </lineage>
</organism>
<dbReference type="PRINTS" id="PR00081">
    <property type="entry name" value="GDHRDH"/>
</dbReference>
<dbReference type="GO" id="GO:0016491">
    <property type="term" value="F:oxidoreductase activity"/>
    <property type="evidence" value="ECO:0007669"/>
    <property type="project" value="UniProtKB-KW"/>
</dbReference>
<dbReference type="InterPro" id="IPR036291">
    <property type="entry name" value="NAD(P)-bd_dom_sf"/>
</dbReference>
<dbReference type="SUPFAM" id="SSF51735">
    <property type="entry name" value="NAD(P)-binding Rossmann-fold domains"/>
    <property type="match status" value="1"/>
</dbReference>
<dbReference type="AlphaFoldDB" id="A0A395NRB7"/>
<gene>
    <name evidence="3" type="ORF">TARUN_3586</name>
</gene>
<evidence type="ECO:0000256" key="2">
    <source>
        <dbReference type="ARBA" id="ARBA00023002"/>
    </source>
</evidence>
<accession>A0A395NRB7</accession>
<sequence>MSRYEEAHANPQGPGDARPTALQIVKDEGVVGKLNDKVIVITGTSSGIGIETARALAATGAKLFLTARDLGKAKTALASFWDPNRMELVQLDLGSFKSVRDAAAVILAKSNQVNILINNAGIMAVPDLQFTEDGCELQFGTNHLSHFLFFQLLKPALLAASSPGFQSRVVTLASSGHRAHGINETGNYNFENGGYSPWISYAQSKTANIYMANEIERRYGSRGLHATSVHPGGVDTNLKQYIPPAQLQAARSNPLVLKIAKSPEQGAATTVWAAIGAEWEGKGGKYLSNCSVAPRGVDDGNMMSTDFVTHTYDAEKEARLWHDSIVMCGLDEKEEA</sequence>
<dbReference type="STRING" id="490622.A0A395NRB7"/>
<evidence type="ECO:0000256" key="1">
    <source>
        <dbReference type="ARBA" id="ARBA00006484"/>
    </source>
</evidence>
<name>A0A395NRB7_TRIAR</name>
<keyword evidence="4" id="KW-1185">Reference proteome</keyword>
<dbReference type="EMBL" id="PXOA01000199">
    <property type="protein sequence ID" value="RFU78616.1"/>
    <property type="molecule type" value="Genomic_DNA"/>
</dbReference>
<dbReference type="OrthoDB" id="191139at2759"/>
<keyword evidence="2" id="KW-0560">Oxidoreductase</keyword>
<evidence type="ECO:0000313" key="4">
    <source>
        <dbReference type="Proteomes" id="UP000266272"/>
    </source>
</evidence>
<dbReference type="PANTHER" id="PTHR24320">
    <property type="entry name" value="RETINOL DEHYDROGENASE"/>
    <property type="match status" value="1"/>
</dbReference>
<reference evidence="3 4" key="1">
    <citation type="journal article" date="2018" name="PLoS Pathog.">
        <title>Evolution of structural diversity of trichothecenes, a family of toxins produced by plant pathogenic and entomopathogenic fungi.</title>
        <authorList>
            <person name="Proctor R.H."/>
            <person name="McCormick S.P."/>
            <person name="Kim H.S."/>
            <person name="Cardoza R.E."/>
            <person name="Stanley A.M."/>
            <person name="Lindo L."/>
            <person name="Kelly A."/>
            <person name="Brown D.W."/>
            <person name="Lee T."/>
            <person name="Vaughan M.M."/>
            <person name="Alexander N.J."/>
            <person name="Busman M."/>
            <person name="Gutierrez S."/>
        </authorList>
    </citation>
    <scope>NUCLEOTIDE SEQUENCE [LARGE SCALE GENOMIC DNA]</scope>
    <source>
        <strain evidence="3 4">IBT 40837</strain>
    </source>
</reference>
<evidence type="ECO:0000313" key="3">
    <source>
        <dbReference type="EMBL" id="RFU78616.1"/>
    </source>
</evidence>
<proteinExistence type="inferred from homology"/>
<protein>
    <submittedName>
        <fullName evidence="3">Alcohol dehydrogenase</fullName>
    </submittedName>
</protein>
<dbReference type="Gene3D" id="3.40.50.720">
    <property type="entry name" value="NAD(P)-binding Rossmann-like Domain"/>
    <property type="match status" value="1"/>
</dbReference>
<dbReference type="PANTHER" id="PTHR24320:SF272">
    <property type="entry name" value="NAD(P)-BINDING ROSSMANN-FOLD SUPERFAMILY PROTEIN"/>
    <property type="match status" value="1"/>
</dbReference>
<dbReference type="Proteomes" id="UP000266272">
    <property type="component" value="Unassembled WGS sequence"/>
</dbReference>